<dbReference type="InterPro" id="IPR011527">
    <property type="entry name" value="ABC1_TM_dom"/>
</dbReference>
<dbReference type="GO" id="GO:0005737">
    <property type="term" value="C:cytoplasm"/>
    <property type="evidence" value="ECO:0007669"/>
    <property type="project" value="UniProtKB-ARBA"/>
</dbReference>
<keyword evidence="4" id="KW-0677">Repeat</keyword>
<dbReference type="CDD" id="cd18596">
    <property type="entry name" value="ABC_6TM_VMR1_D1_like"/>
    <property type="match status" value="1"/>
</dbReference>
<feature type="transmembrane region" description="Helical" evidence="10">
    <location>
        <begin position="314"/>
        <end position="332"/>
    </location>
</feature>
<dbReference type="Gene3D" id="3.40.50.300">
    <property type="entry name" value="P-loop containing nucleotide triphosphate hydrolases"/>
    <property type="match status" value="2"/>
</dbReference>
<evidence type="ECO:0000256" key="4">
    <source>
        <dbReference type="ARBA" id="ARBA00022737"/>
    </source>
</evidence>
<dbReference type="CDD" id="cd03250">
    <property type="entry name" value="ABCC_MRP_domain1"/>
    <property type="match status" value="1"/>
</dbReference>
<dbReference type="SUPFAM" id="SSF52540">
    <property type="entry name" value="P-loop containing nucleoside triphosphate hydrolases"/>
    <property type="match status" value="2"/>
</dbReference>
<dbReference type="PANTHER" id="PTHR24223:SF415">
    <property type="entry name" value="FI20190P1"/>
    <property type="match status" value="1"/>
</dbReference>
<feature type="region of interest" description="Disordered" evidence="9">
    <location>
        <begin position="727"/>
        <end position="757"/>
    </location>
</feature>
<evidence type="ECO:0000256" key="9">
    <source>
        <dbReference type="SAM" id="MobiDB-lite"/>
    </source>
</evidence>
<feature type="transmembrane region" description="Helical" evidence="10">
    <location>
        <begin position="12"/>
        <end position="30"/>
    </location>
</feature>
<dbReference type="Gene3D" id="1.20.1560.10">
    <property type="entry name" value="ABC transporter type 1, transmembrane domain"/>
    <property type="match status" value="2"/>
</dbReference>
<accession>A0A6A6HE86</accession>
<feature type="transmembrane region" description="Helical" evidence="10">
    <location>
        <begin position="938"/>
        <end position="958"/>
    </location>
</feature>
<evidence type="ECO:0000256" key="2">
    <source>
        <dbReference type="ARBA" id="ARBA00022448"/>
    </source>
</evidence>
<dbReference type="SMART" id="SM00382">
    <property type="entry name" value="AAA"/>
    <property type="match status" value="2"/>
</dbReference>
<feature type="domain" description="ABC transmembrane type-1" evidence="12">
    <location>
        <begin position="155"/>
        <end position="483"/>
    </location>
</feature>
<dbReference type="InterPro" id="IPR027417">
    <property type="entry name" value="P-loop_NTPase"/>
</dbReference>
<keyword evidence="5" id="KW-0547">Nucleotide-binding</keyword>
<evidence type="ECO:0000259" key="11">
    <source>
        <dbReference type="PROSITE" id="PS50893"/>
    </source>
</evidence>
<reference evidence="13" key="1">
    <citation type="journal article" date="2020" name="Stud. Mycol.">
        <title>101 Dothideomycetes genomes: a test case for predicting lifestyles and emergence of pathogens.</title>
        <authorList>
            <person name="Haridas S."/>
            <person name="Albert R."/>
            <person name="Binder M."/>
            <person name="Bloem J."/>
            <person name="Labutti K."/>
            <person name="Salamov A."/>
            <person name="Andreopoulos B."/>
            <person name="Baker S."/>
            <person name="Barry K."/>
            <person name="Bills G."/>
            <person name="Bluhm B."/>
            <person name="Cannon C."/>
            <person name="Castanera R."/>
            <person name="Culley D."/>
            <person name="Daum C."/>
            <person name="Ezra D."/>
            <person name="Gonzalez J."/>
            <person name="Henrissat B."/>
            <person name="Kuo A."/>
            <person name="Liang C."/>
            <person name="Lipzen A."/>
            <person name="Lutzoni F."/>
            <person name="Magnuson J."/>
            <person name="Mondo S."/>
            <person name="Nolan M."/>
            <person name="Ohm R."/>
            <person name="Pangilinan J."/>
            <person name="Park H.-J."/>
            <person name="Ramirez L."/>
            <person name="Alfaro M."/>
            <person name="Sun H."/>
            <person name="Tritt A."/>
            <person name="Yoshinaga Y."/>
            <person name="Zwiers L.-H."/>
            <person name="Turgeon B."/>
            <person name="Goodwin S."/>
            <person name="Spatafora J."/>
            <person name="Crous P."/>
            <person name="Grigoriev I."/>
        </authorList>
    </citation>
    <scope>NUCLEOTIDE SEQUENCE</scope>
    <source>
        <strain evidence="13">Tuck. ex Michener</strain>
    </source>
</reference>
<dbReference type="PROSITE" id="PS50893">
    <property type="entry name" value="ABC_TRANSPORTER_2"/>
    <property type="match status" value="2"/>
</dbReference>
<dbReference type="InterPro" id="IPR050173">
    <property type="entry name" value="ABC_transporter_C-like"/>
</dbReference>
<evidence type="ECO:0000256" key="10">
    <source>
        <dbReference type="SAM" id="Phobius"/>
    </source>
</evidence>
<feature type="region of interest" description="Disordered" evidence="9">
    <location>
        <begin position="244"/>
        <end position="269"/>
    </location>
</feature>
<dbReference type="InterPro" id="IPR003593">
    <property type="entry name" value="AAA+_ATPase"/>
</dbReference>
<feature type="compositionally biased region" description="Basic and acidic residues" evidence="9">
    <location>
        <begin position="244"/>
        <end position="255"/>
    </location>
</feature>
<dbReference type="InterPro" id="IPR017871">
    <property type="entry name" value="ABC_transporter-like_CS"/>
</dbReference>
<evidence type="ECO:0000256" key="6">
    <source>
        <dbReference type="ARBA" id="ARBA00022840"/>
    </source>
</evidence>
<dbReference type="PANTHER" id="PTHR24223">
    <property type="entry name" value="ATP-BINDING CASSETTE SUB-FAMILY C"/>
    <property type="match status" value="1"/>
</dbReference>
<feature type="domain" description="ABC transporter" evidence="11">
    <location>
        <begin position="1113"/>
        <end position="1342"/>
    </location>
</feature>
<evidence type="ECO:0000256" key="7">
    <source>
        <dbReference type="ARBA" id="ARBA00022989"/>
    </source>
</evidence>
<evidence type="ECO:0000256" key="5">
    <source>
        <dbReference type="ARBA" id="ARBA00022741"/>
    </source>
</evidence>
<feature type="transmembrane region" description="Helical" evidence="10">
    <location>
        <begin position="463"/>
        <end position="486"/>
    </location>
</feature>
<evidence type="ECO:0000259" key="12">
    <source>
        <dbReference type="PROSITE" id="PS50929"/>
    </source>
</evidence>
<feature type="transmembrane region" description="Helical" evidence="10">
    <location>
        <begin position="42"/>
        <end position="60"/>
    </location>
</feature>
<dbReference type="Pfam" id="PF00664">
    <property type="entry name" value="ABC_membrane"/>
    <property type="match status" value="2"/>
</dbReference>
<feature type="transmembrane region" description="Helical" evidence="10">
    <location>
        <begin position="416"/>
        <end position="443"/>
    </location>
</feature>
<dbReference type="PROSITE" id="PS50929">
    <property type="entry name" value="ABC_TM1F"/>
    <property type="match status" value="2"/>
</dbReference>
<evidence type="ECO:0000256" key="8">
    <source>
        <dbReference type="ARBA" id="ARBA00023136"/>
    </source>
</evidence>
<keyword evidence="6" id="KW-0067">ATP-binding</keyword>
<dbReference type="OrthoDB" id="6500128at2759"/>
<keyword evidence="2" id="KW-0813">Transport</keyword>
<dbReference type="InterPro" id="IPR036640">
    <property type="entry name" value="ABC1_TM_sf"/>
</dbReference>
<protein>
    <submittedName>
        <fullName evidence="13">P-loop containing nucleoside triphosphate hydrolase protein</fullName>
    </submittedName>
</protein>
<dbReference type="Pfam" id="PF00005">
    <property type="entry name" value="ABC_tran"/>
    <property type="match status" value="2"/>
</dbReference>
<dbReference type="CDD" id="cd18604">
    <property type="entry name" value="ABC_6TM_VMR1_D2_like"/>
    <property type="match status" value="1"/>
</dbReference>
<keyword evidence="3 10" id="KW-0812">Transmembrane</keyword>
<feature type="transmembrane region" description="Helical" evidence="10">
    <location>
        <begin position="338"/>
        <end position="364"/>
    </location>
</feature>
<feature type="domain" description="ABC transmembrane type-1" evidence="12">
    <location>
        <begin position="811"/>
        <end position="1078"/>
    </location>
</feature>
<dbReference type="Proteomes" id="UP000800092">
    <property type="component" value="Unassembled WGS sequence"/>
</dbReference>
<dbReference type="GO" id="GO:0140359">
    <property type="term" value="F:ABC-type transporter activity"/>
    <property type="evidence" value="ECO:0007669"/>
    <property type="project" value="InterPro"/>
</dbReference>
<dbReference type="PROSITE" id="PS00211">
    <property type="entry name" value="ABC_TRANSPORTER_1"/>
    <property type="match status" value="1"/>
</dbReference>
<comment type="subcellular location">
    <subcellularLocation>
        <location evidence="1">Membrane</location>
        <topology evidence="1">Multi-pass membrane protein</topology>
    </subcellularLocation>
</comment>
<feature type="domain" description="ABC transporter" evidence="11">
    <location>
        <begin position="515"/>
        <end position="739"/>
    </location>
</feature>
<dbReference type="InterPro" id="IPR003439">
    <property type="entry name" value="ABC_transporter-like_ATP-bd"/>
</dbReference>
<organism evidence="13 14">
    <name type="scientific">Viridothelium virens</name>
    <name type="common">Speckled blister lichen</name>
    <name type="synonym">Trypethelium virens</name>
    <dbReference type="NCBI Taxonomy" id="1048519"/>
    <lineage>
        <taxon>Eukaryota</taxon>
        <taxon>Fungi</taxon>
        <taxon>Dikarya</taxon>
        <taxon>Ascomycota</taxon>
        <taxon>Pezizomycotina</taxon>
        <taxon>Dothideomycetes</taxon>
        <taxon>Dothideomycetes incertae sedis</taxon>
        <taxon>Trypetheliales</taxon>
        <taxon>Trypetheliaceae</taxon>
        <taxon>Viridothelium</taxon>
    </lineage>
</organism>
<dbReference type="CDD" id="cd03244">
    <property type="entry name" value="ABCC_MRP_domain2"/>
    <property type="match status" value="1"/>
</dbReference>
<feature type="transmembrane region" description="Helical" evidence="10">
    <location>
        <begin position="785"/>
        <end position="806"/>
    </location>
</feature>
<feature type="transmembrane region" description="Helical" evidence="10">
    <location>
        <begin position="195"/>
        <end position="216"/>
    </location>
</feature>
<keyword evidence="8 10" id="KW-0472">Membrane</keyword>
<dbReference type="EMBL" id="ML991786">
    <property type="protein sequence ID" value="KAF2236282.1"/>
    <property type="molecule type" value="Genomic_DNA"/>
</dbReference>
<feature type="compositionally biased region" description="Acidic residues" evidence="9">
    <location>
        <begin position="736"/>
        <end position="750"/>
    </location>
</feature>
<evidence type="ECO:0000256" key="1">
    <source>
        <dbReference type="ARBA" id="ARBA00004141"/>
    </source>
</evidence>
<proteinExistence type="predicted"/>
<dbReference type="FunFam" id="1.20.1560.10:FF:000013">
    <property type="entry name" value="ABC transporter C family member 2"/>
    <property type="match status" value="1"/>
</dbReference>
<gene>
    <name evidence="13" type="ORF">EV356DRAFT_531211</name>
</gene>
<feature type="transmembrane region" description="Helical" evidence="10">
    <location>
        <begin position="154"/>
        <end position="175"/>
    </location>
</feature>
<feature type="compositionally biased region" description="Polar residues" evidence="9">
    <location>
        <begin position="256"/>
        <end position="269"/>
    </location>
</feature>
<dbReference type="GO" id="GO:0005524">
    <property type="term" value="F:ATP binding"/>
    <property type="evidence" value="ECO:0007669"/>
    <property type="project" value="UniProtKB-KW"/>
</dbReference>
<feature type="transmembrane region" description="Helical" evidence="10">
    <location>
        <begin position="839"/>
        <end position="869"/>
    </location>
</feature>
<evidence type="ECO:0000256" key="3">
    <source>
        <dbReference type="ARBA" id="ARBA00022692"/>
    </source>
</evidence>
<dbReference type="GO" id="GO:0016020">
    <property type="term" value="C:membrane"/>
    <property type="evidence" value="ECO:0007669"/>
    <property type="project" value="UniProtKB-SubCell"/>
</dbReference>
<dbReference type="SUPFAM" id="SSF90123">
    <property type="entry name" value="ABC transporter transmembrane region"/>
    <property type="match status" value="2"/>
</dbReference>
<keyword evidence="14" id="KW-1185">Reference proteome</keyword>
<keyword evidence="13" id="KW-0378">Hydrolase</keyword>
<dbReference type="FunFam" id="3.40.50.300:FF:001751">
    <property type="entry name" value="ABC bile acid transporter"/>
    <property type="match status" value="1"/>
</dbReference>
<name>A0A6A6HE86_VIRVR</name>
<dbReference type="FunFam" id="3.40.50.300:FF:001577">
    <property type="entry name" value="ABC bile acid transporter"/>
    <property type="match status" value="1"/>
</dbReference>
<sequence length="1345" mass="150080">MLTAATAPKTAPASFIAFYVAEVAILLPGLADAGTSLQPVQIVEYVVLFAAVAATLNVLLMPLRDPSLPLEDISPVFTAPKDSLRSPEDNLTLWQFITVSWMAPMISVGSNRQMHDDDVWFLAYVFQHRRLHESFRQLRGSVTRRLLSANGIDIAITTGLGVLESLATYSTPILLQQLLWSMENPDVPRSSAVTYALLSLLLRFVAAQSGVISLWYSRRCYERSRGEMITMLYEKTLSRKIIGDHDKNKSEESNETKANGTKSDSNPSGRTCGFCRIPFWPRAADSKEKVKKPASMGKILNLMRGDVYEVAQRFWEVSTIVTAPLGLILSLVLTWKLIGWPCLIGILTVAVAQSANALITRLLISYERFRRSTTDDRLQVTTQLVEAIRHLRWYGWQNEWLEQIISARQRELKWRVITALWTALIHFFNYFSSGMFPVAALYAYTVLAGRPLSIDLIFPALQLFGLLEGSLRVIPGLITTLINAYIAMGRIEDFMKEPNKPDAELNTTLVETSKLRLENASFAWPGTTDPVLKNLSISFPSGLSVVCGKVGAGKTALLQSLLGELDMVDGFYERSGEMIGYCSQTPWLQSMSIRENILFSSPYEEQRYKRVLEACALIPDLANFKHGDLSNIGENGIGLSGGQKARVALARAMYSQCKILFLDDPISALDHQTAETVVRRCLTGPLSEDRTIILVTHRTELCNSIAEQIIEITEGDARVLPSSLPASILKTSDPENASEDDQEESNEEEKDAAVPDKFIEDEHRAHGGVQLRIYWEYVKAGKLKWWVILVWLLTTGRLLSLLKQWFLKAWGEAYDNSVEKASSGLFDRLPLPDVNVRPWLLVFFTLAVVQAVTAFIGQTFMLVIIYSAGKRMFQEAMIKVSHATFRFYDVTPVGRLMNRLTSDIATVDGNISFQFQIIAFSAVNWISSVVVIASVTPIFLVFSVVLTVAFVLIFRRFLPTSQSLRRLEMVSLSPLMSNFGALVEGLVTVRAFCAQHRFQDRVIEVVDNFQKMDHFYWTLQAWLMYRFDTLSALSSFILTVLALYTNVSPGLTAFVLVAADNFVQSTHQLCKQYGQLQMQFVSVERVIELLQLDQEPEGDIKPPAWWPSLRSEVSFHDVTIRYAPNLDASLTNVSLKIPGGSTTAIIGRTGSGKSTLALSLLATVRPEKGQILLDNVDIARVDTQALRRRITFLAQDPVLFPGAMRKNLDPLNEHSDEDCAAVLERVCSRHGWKLETEIEAGGKNLSQGQRQLIGLTRAVLRRSSVVILDEATASVDLETSMEIQQILREEMKESTVITIAHRLEAVKNADYCIVLDKGGVLAQGPAADMLHTGTAVDNVQSTEEI</sequence>
<keyword evidence="7 10" id="KW-1133">Transmembrane helix</keyword>
<evidence type="ECO:0000313" key="14">
    <source>
        <dbReference type="Proteomes" id="UP000800092"/>
    </source>
</evidence>
<evidence type="ECO:0000313" key="13">
    <source>
        <dbReference type="EMBL" id="KAF2236282.1"/>
    </source>
</evidence>
<dbReference type="GO" id="GO:0016887">
    <property type="term" value="F:ATP hydrolysis activity"/>
    <property type="evidence" value="ECO:0007669"/>
    <property type="project" value="InterPro"/>
</dbReference>